<organism evidence="9 10">
    <name type="scientific">Tessaracoccus defluvii</name>
    <dbReference type="NCBI Taxonomy" id="1285901"/>
    <lineage>
        <taxon>Bacteria</taxon>
        <taxon>Bacillati</taxon>
        <taxon>Actinomycetota</taxon>
        <taxon>Actinomycetes</taxon>
        <taxon>Propionibacteriales</taxon>
        <taxon>Propionibacteriaceae</taxon>
        <taxon>Tessaracoccus</taxon>
    </lineage>
</organism>
<gene>
    <name evidence="9" type="ORF">H9L22_04870</name>
</gene>
<evidence type="ECO:0000256" key="4">
    <source>
        <dbReference type="ARBA" id="ARBA00022801"/>
    </source>
</evidence>
<dbReference type="GO" id="GO:0030203">
    <property type="term" value="P:glycosaminoglycan metabolic process"/>
    <property type="evidence" value="ECO:0007669"/>
    <property type="project" value="TreeGrafter"/>
</dbReference>
<proteinExistence type="inferred from homology"/>
<feature type="domain" description="Beta-hexosaminidase bacterial type N-terminal" evidence="8">
    <location>
        <begin position="4"/>
        <end position="115"/>
    </location>
</feature>
<dbReference type="EMBL" id="CP060789">
    <property type="protein sequence ID" value="QNP56714.1"/>
    <property type="molecule type" value="Genomic_DNA"/>
</dbReference>
<evidence type="ECO:0000313" key="9">
    <source>
        <dbReference type="EMBL" id="QNP56714.1"/>
    </source>
</evidence>
<evidence type="ECO:0000256" key="2">
    <source>
        <dbReference type="ARBA" id="ARBA00006285"/>
    </source>
</evidence>
<feature type="active site" description="Proton donor" evidence="6">
    <location>
        <position position="299"/>
    </location>
</feature>
<dbReference type="InterPro" id="IPR025705">
    <property type="entry name" value="Beta_hexosaminidase_sua/sub"/>
</dbReference>
<dbReference type="GO" id="GO:0004563">
    <property type="term" value="F:beta-N-acetylhexosaminidase activity"/>
    <property type="evidence" value="ECO:0007669"/>
    <property type="project" value="UniProtKB-EC"/>
</dbReference>
<protein>
    <recommendedName>
        <fullName evidence="3">beta-N-acetylhexosaminidase</fullName>
        <ecNumber evidence="3">3.2.1.52</ecNumber>
    </recommendedName>
</protein>
<comment type="catalytic activity">
    <reaction evidence="1">
        <text>Hydrolysis of terminal non-reducing N-acetyl-D-hexosamine residues in N-acetyl-beta-D-hexosaminides.</text>
        <dbReference type="EC" id="3.2.1.52"/>
    </reaction>
</comment>
<dbReference type="PANTHER" id="PTHR22600:SF57">
    <property type="entry name" value="BETA-N-ACETYLHEXOSAMINIDASE"/>
    <property type="match status" value="1"/>
</dbReference>
<dbReference type="Gene3D" id="3.30.379.10">
    <property type="entry name" value="Chitobiase/beta-hexosaminidase domain 2-like"/>
    <property type="match status" value="1"/>
</dbReference>
<sequence>MADYNLVPVPVHLEEGDGVLPLAGVTVGGPLAELLASELATLIGGDVPVVQEPVVSLAVEDGGEAGSYELAITPGGATVTGADRAGLRYGIFTLAQLARRAGEGWELPAVAIQDAPRFAYRGVMLDTARHFFDVATVKRVIDRAARLKLNVLHLHLTDDQGWRIEIESRPELTRLASGTGVFSDEGGHYTKADFAEIVAYAAANDMVVVPEIDLPGHTHAISLAYPDLMEEPQLLPSVMESVEAYGGDAPINGEPYRGMAVGFSSVRIDHEPTYEFLADVLGDLAEMTPGPWLHIGGDECHGTDKADYVAFINRVTDMVAGLGKTPMLWHEAGAADSLASGAVGQFWDLRSHDADVAEKTRAFPAVGGKVVLSPADAAYLDMKYDADTEIGLVWADGPTSVERSYDWEPGTLVHGLAEDDILGVEAPLWTETVTDLAAIDQLMFPRLASAAEHAWSPAKGAHPSRTWESFADRLGGLAPLWEAQGVGFHRSQEIAWVDA</sequence>
<dbReference type="Pfam" id="PF00728">
    <property type="entry name" value="Glyco_hydro_20"/>
    <property type="match status" value="1"/>
</dbReference>
<keyword evidence="10" id="KW-1185">Reference proteome</keyword>
<dbReference type="Pfam" id="PF02838">
    <property type="entry name" value="Glyco_hydro_20b"/>
    <property type="match status" value="1"/>
</dbReference>
<keyword evidence="5" id="KW-0326">Glycosidase</keyword>
<comment type="similarity">
    <text evidence="2">Belongs to the glycosyl hydrolase 20 family.</text>
</comment>
<dbReference type="Gene3D" id="3.20.20.80">
    <property type="entry name" value="Glycosidases"/>
    <property type="match status" value="1"/>
</dbReference>
<dbReference type="SUPFAM" id="SSF55545">
    <property type="entry name" value="beta-N-acetylhexosaminidase-like domain"/>
    <property type="match status" value="1"/>
</dbReference>
<dbReference type="InterPro" id="IPR015883">
    <property type="entry name" value="Glyco_hydro_20_cat"/>
</dbReference>
<evidence type="ECO:0000256" key="1">
    <source>
        <dbReference type="ARBA" id="ARBA00001231"/>
    </source>
</evidence>
<dbReference type="SUPFAM" id="SSF51445">
    <property type="entry name" value="(Trans)glycosidases"/>
    <property type="match status" value="1"/>
</dbReference>
<feature type="domain" description="Glycoside hydrolase family 20 catalytic" evidence="7">
    <location>
        <begin position="118"/>
        <end position="457"/>
    </location>
</feature>
<evidence type="ECO:0000259" key="8">
    <source>
        <dbReference type="Pfam" id="PF02838"/>
    </source>
</evidence>
<dbReference type="KEGG" id="tdf:H9L22_04870"/>
<dbReference type="GO" id="GO:0016020">
    <property type="term" value="C:membrane"/>
    <property type="evidence" value="ECO:0007669"/>
    <property type="project" value="TreeGrafter"/>
</dbReference>
<evidence type="ECO:0000256" key="5">
    <source>
        <dbReference type="ARBA" id="ARBA00023295"/>
    </source>
</evidence>
<accession>A0A7H0H848</accession>
<name>A0A7H0H848_9ACTN</name>
<dbReference type="InterPro" id="IPR015882">
    <property type="entry name" value="HEX_bac_N"/>
</dbReference>
<evidence type="ECO:0000256" key="3">
    <source>
        <dbReference type="ARBA" id="ARBA00012663"/>
    </source>
</evidence>
<evidence type="ECO:0000259" key="7">
    <source>
        <dbReference type="Pfam" id="PF00728"/>
    </source>
</evidence>
<reference evidence="9 10" key="1">
    <citation type="submission" date="2020-08" db="EMBL/GenBank/DDBJ databases">
        <title>Genome sequence of Tessaracoccus defluvii JCM 17540T.</title>
        <authorList>
            <person name="Hyun D.-W."/>
            <person name="Bae J.-W."/>
        </authorList>
    </citation>
    <scope>NUCLEOTIDE SEQUENCE [LARGE SCALE GENOMIC DNA]</scope>
    <source>
        <strain evidence="9 10">JCM 17540</strain>
    </source>
</reference>
<dbReference type="RefSeq" id="WP_187721814.1">
    <property type="nucleotide sequence ID" value="NZ_BAABBL010000002.1"/>
</dbReference>
<evidence type="ECO:0000256" key="6">
    <source>
        <dbReference type="PIRSR" id="PIRSR625705-1"/>
    </source>
</evidence>
<dbReference type="GO" id="GO:0005975">
    <property type="term" value="P:carbohydrate metabolic process"/>
    <property type="evidence" value="ECO:0007669"/>
    <property type="project" value="InterPro"/>
</dbReference>
<dbReference type="PANTHER" id="PTHR22600">
    <property type="entry name" value="BETA-HEXOSAMINIDASE"/>
    <property type="match status" value="1"/>
</dbReference>
<dbReference type="PRINTS" id="PR00738">
    <property type="entry name" value="GLHYDRLASE20"/>
</dbReference>
<dbReference type="InterPro" id="IPR029018">
    <property type="entry name" value="Hex-like_dom2"/>
</dbReference>
<dbReference type="InterPro" id="IPR017853">
    <property type="entry name" value="GH"/>
</dbReference>
<dbReference type="CDD" id="cd06568">
    <property type="entry name" value="GH20_SpHex_like"/>
    <property type="match status" value="1"/>
</dbReference>
<keyword evidence="4" id="KW-0378">Hydrolase</keyword>
<dbReference type="AlphaFoldDB" id="A0A7H0H848"/>
<dbReference type="Proteomes" id="UP000516117">
    <property type="component" value="Chromosome"/>
</dbReference>
<evidence type="ECO:0000313" key="10">
    <source>
        <dbReference type="Proteomes" id="UP000516117"/>
    </source>
</evidence>
<dbReference type="EC" id="3.2.1.52" evidence="3"/>